<gene>
    <name evidence="2" type="ORF">S03H2_47448</name>
</gene>
<protein>
    <recommendedName>
        <fullName evidence="1">Calcineurin-like phosphoesterase domain-containing protein</fullName>
    </recommendedName>
</protein>
<dbReference type="AlphaFoldDB" id="X1IRD4"/>
<evidence type="ECO:0000313" key="2">
    <source>
        <dbReference type="EMBL" id="GAH71810.1"/>
    </source>
</evidence>
<dbReference type="InterPro" id="IPR024654">
    <property type="entry name" value="Calcineurin-like_PHP_lpxH"/>
</dbReference>
<dbReference type="InterPro" id="IPR000979">
    <property type="entry name" value="Phosphodiesterase_MJ0936/Vps29"/>
</dbReference>
<name>X1IRD4_9ZZZZ</name>
<feature type="domain" description="Calcineurin-like phosphoesterase" evidence="1">
    <location>
        <begin position="3"/>
        <end position="138"/>
    </location>
</feature>
<sequence>MVKLGIISDTHITKNDEPNLVETLINQLKEIFQGVDEIIHAGDVCEPFFLEDLKKIAPIRCVKSDLDEITGLETFIKFHVENYNIGVIHKKPDNLEDFFKRNNLHILIFGHTHQPLIAGTPYNTLLINPGSPTKPKAPIPKRGFEKPISRPSVITLNIDENNILSTFIINIKKT</sequence>
<dbReference type="EMBL" id="BARU01029859">
    <property type="protein sequence ID" value="GAH71810.1"/>
    <property type="molecule type" value="Genomic_DNA"/>
</dbReference>
<accession>X1IRD4</accession>
<evidence type="ECO:0000259" key="1">
    <source>
        <dbReference type="Pfam" id="PF12850"/>
    </source>
</evidence>
<proteinExistence type="predicted"/>
<dbReference type="NCBIfam" id="TIGR00040">
    <property type="entry name" value="yfcE"/>
    <property type="match status" value="1"/>
</dbReference>
<dbReference type="PANTHER" id="PTHR11124">
    <property type="entry name" value="VACUOLAR SORTING PROTEIN VPS29"/>
    <property type="match status" value="1"/>
</dbReference>
<comment type="caution">
    <text evidence="2">The sequence shown here is derived from an EMBL/GenBank/DDBJ whole genome shotgun (WGS) entry which is preliminary data.</text>
</comment>
<dbReference type="Pfam" id="PF12850">
    <property type="entry name" value="Metallophos_2"/>
    <property type="match status" value="1"/>
</dbReference>
<dbReference type="Gene3D" id="3.60.21.10">
    <property type="match status" value="1"/>
</dbReference>
<dbReference type="InterPro" id="IPR029052">
    <property type="entry name" value="Metallo-depent_PP-like"/>
</dbReference>
<organism evidence="2">
    <name type="scientific">marine sediment metagenome</name>
    <dbReference type="NCBI Taxonomy" id="412755"/>
    <lineage>
        <taxon>unclassified sequences</taxon>
        <taxon>metagenomes</taxon>
        <taxon>ecological metagenomes</taxon>
    </lineage>
</organism>
<dbReference type="SUPFAM" id="SSF56300">
    <property type="entry name" value="Metallo-dependent phosphatases"/>
    <property type="match status" value="1"/>
</dbReference>
<reference evidence="2" key="1">
    <citation type="journal article" date="2014" name="Front. Microbiol.">
        <title>High frequency of phylogenetically diverse reductive dehalogenase-homologous genes in deep subseafloor sedimentary metagenomes.</title>
        <authorList>
            <person name="Kawai M."/>
            <person name="Futagami T."/>
            <person name="Toyoda A."/>
            <person name="Takaki Y."/>
            <person name="Nishi S."/>
            <person name="Hori S."/>
            <person name="Arai W."/>
            <person name="Tsubouchi T."/>
            <person name="Morono Y."/>
            <person name="Uchiyama I."/>
            <person name="Ito T."/>
            <person name="Fujiyama A."/>
            <person name="Inagaki F."/>
            <person name="Takami H."/>
        </authorList>
    </citation>
    <scope>NUCLEOTIDE SEQUENCE</scope>
    <source>
        <strain evidence="2">Expedition CK06-06</strain>
    </source>
</reference>